<proteinExistence type="predicted"/>
<feature type="transmembrane region" description="Helical" evidence="1">
    <location>
        <begin position="64"/>
        <end position="85"/>
    </location>
</feature>
<dbReference type="GO" id="GO:0005634">
    <property type="term" value="C:nucleus"/>
    <property type="evidence" value="ECO:0007669"/>
    <property type="project" value="InterPro"/>
</dbReference>
<dbReference type="PROSITE" id="PS51297">
    <property type="entry name" value="K_BOX"/>
    <property type="match status" value="1"/>
</dbReference>
<reference evidence="3" key="1">
    <citation type="submission" date="2019-09" db="EMBL/GenBank/DDBJ databases">
        <title>Draft genome information of white flower Hibiscus syriacus.</title>
        <authorList>
            <person name="Kim Y.-M."/>
        </authorList>
    </citation>
    <scope>NUCLEOTIDE SEQUENCE [LARGE SCALE GENOMIC DNA]</scope>
    <source>
        <strain evidence="3">YM2019G1</strain>
    </source>
</reference>
<keyword evidence="1" id="KW-0812">Transmembrane</keyword>
<organism evidence="3 4">
    <name type="scientific">Hibiscus syriacus</name>
    <name type="common">Rose of Sharon</name>
    <dbReference type="NCBI Taxonomy" id="106335"/>
    <lineage>
        <taxon>Eukaryota</taxon>
        <taxon>Viridiplantae</taxon>
        <taxon>Streptophyta</taxon>
        <taxon>Embryophyta</taxon>
        <taxon>Tracheophyta</taxon>
        <taxon>Spermatophyta</taxon>
        <taxon>Magnoliopsida</taxon>
        <taxon>eudicotyledons</taxon>
        <taxon>Gunneridae</taxon>
        <taxon>Pentapetalae</taxon>
        <taxon>rosids</taxon>
        <taxon>malvids</taxon>
        <taxon>Malvales</taxon>
        <taxon>Malvaceae</taxon>
        <taxon>Malvoideae</taxon>
        <taxon>Hibiscus</taxon>
    </lineage>
</organism>
<accession>A0A6A2YVH8</accession>
<dbReference type="EMBL" id="VEPZ02001273">
    <property type="protein sequence ID" value="KAE8683012.1"/>
    <property type="molecule type" value="Genomic_DNA"/>
</dbReference>
<evidence type="ECO:0000313" key="3">
    <source>
        <dbReference type="EMBL" id="KAE8683012.1"/>
    </source>
</evidence>
<sequence length="261" mass="28901">METKPLKVKDLPPVMSCLVTVCPDLLTTAIVGFIGGGSRDGKAKTLVCASYARSGGHFGRWRRVLHILVCFSLLAITLATGVRIAHKIPIRKVLFDVHAVHIELRFILDKIIELYERYSYAERQLVATESDPQGNWSMDYNRLKAKVELLQINHRHYMGEELDSLSLKEPQNLEQQLDTALKLIRSKKNQLMMWCAYMTGEGNTGAKHHASKADQEEGEDGCAAVAAAAAVAVGAAGPWPQLIILSAAATVFTLFEYRIKP</sequence>
<keyword evidence="4" id="KW-1185">Reference proteome</keyword>
<evidence type="ECO:0000259" key="2">
    <source>
        <dbReference type="PROSITE" id="PS51297"/>
    </source>
</evidence>
<dbReference type="GO" id="GO:0003700">
    <property type="term" value="F:DNA-binding transcription factor activity"/>
    <property type="evidence" value="ECO:0007669"/>
    <property type="project" value="InterPro"/>
</dbReference>
<dbReference type="InterPro" id="IPR002487">
    <property type="entry name" value="TF_Kbox"/>
</dbReference>
<evidence type="ECO:0000256" key="1">
    <source>
        <dbReference type="SAM" id="Phobius"/>
    </source>
</evidence>
<comment type="caution">
    <text evidence="3">The sequence shown here is derived from an EMBL/GenBank/DDBJ whole genome shotgun (WGS) entry which is preliminary data.</text>
</comment>
<feature type="domain" description="K-box" evidence="2">
    <location>
        <begin position="133"/>
        <end position="219"/>
    </location>
</feature>
<dbReference type="Proteomes" id="UP000436088">
    <property type="component" value="Unassembled WGS sequence"/>
</dbReference>
<feature type="transmembrane region" description="Helical" evidence="1">
    <location>
        <begin position="12"/>
        <end position="34"/>
    </location>
</feature>
<keyword evidence="1" id="KW-1133">Transmembrane helix</keyword>
<protein>
    <submittedName>
        <fullName evidence="3">Floral homeotic protein APETALA 1 C</fullName>
    </submittedName>
</protein>
<name>A0A6A2YVH8_HIBSY</name>
<keyword evidence="1" id="KW-0472">Membrane</keyword>
<evidence type="ECO:0000313" key="4">
    <source>
        <dbReference type="Proteomes" id="UP000436088"/>
    </source>
</evidence>
<gene>
    <name evidence="3" type="ORF">F3Y22_tig00111220pilonHSYRG00049</name>
</gene>
<dbReference type="Pfam" id="PF01486">
    <property type="entry name" value="K-box"/>
    <property type="match status" value="1"/>
</dbReference>
<dbReference type="AlphaFoldDB" id="A0A6A2YVH8"/>